<comment type="caution">
    <text evidence="2">The sequence shown here is derived from an EMBL/GenBank/DDBJ whole genome shotgun (WGS) entry which is preliminary data.</text>
</comment>
<accession>A0A4Q1CKS0</accession>
<name>A0A4Q1CKS0_9BACT</name>
<keyword evidence="3" id="KW-1185">Reference proteome</keyword>
<feature type="transmembrane region" description="Helical" evidence="1">
    <location>
        <begin position="30"/>
        <end position="49"/>
    </location>
</feature>
<dbReference type="RefSeq" id="WP_129130949.1">
    <property type="nucleotide sequence ID" value="NZ_SDHW01000002.1"/>
</dbReference>
<dbReference type="AlphaFoldDB" id="A0A4Q1CKS0"/>
<evidence type="ECO:0000313" key="2">
    <source>
        <dbReference type="EMBL" id="RXK60988.1"/>
    </source>
</evidence>
<protein>
    <submittedName>
        <fullName evidence="2">Uncharacterized protein</fullName>
    </submittedName>
</protein>
<dbReference type="OrthoDB" id="676185at2"/>
<reference evidence="2 3" key="1">
    <citation type="submission" date="2019-01" db="EMBL/GenBank/DDBJ databases">
        <title>Lacibacter sp. strain TTM-7.</title>
        <authorList>
            <person name="Chen W.-M."/>
        </authorList>
    </citation>
    <scope>NUCLEOTIDE SEQUENCE [LARGE SCALE GENOMIC DNA]</scope>
    <source>
        <strain evidence="2 3">TTM-7</strain>
    </source>
</reference>
<evidence type="ECO:0000256" key="1">
    <source>
        <dbReference type="SAM" id="Phobius"/>
    </source>
</evidence>
<sequence length="96" mass="10591">MLEILGLIYFIRKIGPIADRKGVNATAWKVMAALAWLITEITVAVILTLNGVEQMALFFLGPLSGLLGYFIVRQILSSKPDKDDELLAEFGKDVQP</sequence>
<dbReference type="EMBL" id="SDHW01000002">
    <property type="protein sequence ID" value="RXK60988.1"/>
    <property type="molecule type" value="Genomic_DNA"/>
</dbReference>
<gene>
    <name evidence="2" type="ORF">ESA94_11080</name>
</gene>
<keyword evidence="1" id="KW-0812">Transmembrane</keyword>
<keyword evidence="1" id="KW-0472">Membrane</keyword>
<organism evidence="2 3">
    <name type="scientific">Lacibacter luteus</name>
    <dbReference type="NCBI Taxonomy" id="2508719"/>
    <lineage>
        <taxon>Bacteria</taxon>
        <taxon>Pseudomonadati</taxon>
        <taxon>Bacteroidota</taxon>
        <taxon>Chitinophagia</taxon>
        <taxon>Chitinophagales</taxon>
        <taxon>Chitinophagaceae</taxon>
        <taxon>Lacibacter</taxon>
    </lineage>
</organism>
<feature type="transmembrane region" description="Helical" evidence="1">
    <location>
        <begin position="55"/>
        <end position="72"/>
    </location>
</feature>
<proteinExistence type="predicted"/>
<dbReference type="Proteomes" id="UP000290204">
    <property type="component" value="Unassembled WGS sequence"/>
</dbReference>
<evidence type="ECO:0000313" key="3">
    <source>
        <dbReference type="Proteomes" id="UP000290204"/>
    </source>
</evidence>
<keyword evidence="1" id="KW-1133">Transmembrane helix</keyword>